<dbReference type="GO" id="GO:0051301">
    <property type="term" value="P:cell division"/>
    <property type="evidence" value="ECO:0007669"/>
    <property type="project" value="UniProtKB-KW"/>
</dbReference>
<dbReference type="PANTHER" id="PTHR31570:SF1">
    <property type="entry name" value="HAUS AUGMIN-LIKE COMPLEX SUBUNIT 1"/>
    <property type="match status" value="1"/>
</dbReference>
<evidence type="ECO:0000313" key="12">
    <source>
        <dbReference type="Proteomes" id="UP000736164"/>
    </source>
</evidence>
<name>A0A8J7NWB3_ATRSP</name>
<evidence type="ECO:0000256" key="5">
    <source>
        <dbReference type="ARBA" id="ARBA00022701"/>
    </source>
</evidence>
<dbReference type="GO" id="GO:0005829">
    <property type="term" value="C:cytosol"/>
    <property type="evidence" value="ECO:0007669"/>
    <property type="project" value="TreeGrafter"/>
</dbReference>
<evidence type="ECO:0000256" key="8">
    <source>
        <dbReference type="ARBA" id="ARBA00023212"/>
    </source>
</evidence>
<evidence type="ECO:0000256" key="2">
    <source>
        <dbReference type="ARBA" id="ARBA00005479"/>
    </source>
</evidence>
<evidence type="ECO:0000256" key="3">
    <source>
        <dbReference type="ARBA" id="ARBA00022490"/>
    </source>
</evidence>
<comment type="caution">
    <text evidence="11">The sequence shown here is derived from an EMBL/GenBank/DDBJ whole genome shotgun (WGS) entry which is preliminary data.</text>
</comment>
<protein>
    <submittedName>
        <fullName evidence="11">HAUS1 protein</fullName>
    </submittedName>
</protein>
<evidence type="ECO:0000256" key="4">
    <source>
        <dbReference type="ARBA" id="ARBA00022618"/>
    </source>
</evidence>
<dbReference type="GO" id="GO:0005819">
    <property type="term" value="C:spindle"/>
    <property type="evidence" value="ECO:0007669"/>
    <property type="project" value="UniProtKB-SubCell"/>
</dbReference>
<keyword evidence="12" id="KW-1185">Reference proteome</keyword>
<comment type="similarity">
    <text evidence="2">Belongs to the HAUS1 family.</text>
</comment>
<dbReference type="GO" id="GO:0051225">
    <property type="term" value="P:spindle assembly"/>
    <property type="evidence" value="ECO:0007669"/>
    <property type="project" value="InterPro"/>
</dbReference>
<feature type="non-terminal residue" evidence="11">
    <location>
        <position position="286"/>
    </location>
</feature>
<keyword evidence="9" id="KW-0131">Cell cycle</keyword>
<dbReference type="PANTHER" id="PTHR31570">
    <property type="entry name" value="HAUS AUGMIN-LIKE COMPLEX SUBUNIT 1"/>
    <property type="match status" value="1"/>
</dbReference>
<dbReference type="GO" id="GO:0070652">
    <property type="term" value="C:HAUS complex"/>
    <property type="evidence" value="ECO:0007669"/>
    <property type="project" value="InterPro"/>
</dbReference>
<proteinExistence type="inferred from homology"/>
<dbReference type="AlphaFoldDB" id="A0A8J7NWB3"/>
<evidence type="ECO:0000256" key="6">
    <source>
        <dbReference type="ARBA" id="ARBA00022776"/>
    </source>
</evidence>
<evidence type="ECO:0000256" key="9">
    <source>
        <dbReference type="ARBA" id="ARBA00023306"/>
    </source>
</evidence>
<accession>A0A8J7NWB3</accession>
<keyword evidence="7 10" id="KW-0175">Coiled coil</keyword>
<keyword evidence="8" id="KW-0206">Cytoskeleton</keyword>
<gene>
    <name evidence="11" type="primary">Haus1</name>
    <name evidence="11" type="ORF">GTO95_0015068</name>
</gene>
<keyword evidence="4" id="KW-0132">Cell division</keyword>
<reference evidence="11" key="1">
    <citation type="journal article" date="2021" name="Cell">
        <title>Tracing the genetic footprints of vertebrate landing in non-teleost ray-finned fishes.</title>
        <authorList>
            <person name="Bi X."/>
            <person name="Wang K."/>
            <person name="Yang L."/>
            <person name="Pan H."/>
            <person name="Jiang H."/>
            <person name="Wei Q."/>
            <person name="Fang M."/>
            <person name="Yu H."/>
            <person name="Zhu C."/>
            <person name="Cai Y."/>
            <person name="He Y."/>
            <person name="Gan X."/>
            <person name="Zeng H."/>
            <person name="Yu D."/>
            <person name="Zhu Y."/>
            <person name="Jiang H."/>
            <person name="Qiu Q."/>
            <person name="Yang H."/>
            <person name="Zhang Y.E."/>
            <person name="Wang W."/>
            <person name="Zhu M."/>
            <person name="He S."/>
            <person name="Zhang G."/>
        </authorList>
    </citation>
    <scope>NUCLEOTIDE SEQUENCE</scope>
    <source>
        <strain evidence="11">Allg_001</strain>
    </source>
</reference>
<feature type="coiled-coil region" evidence="10">
    <location>
        <begin position="116"/>
        <end position="143"/>
    </location>
</feature>
<dbReference type="GO" id="GO:0007098">
    <property type="term" value="P:centrosome cycle"/>
    <property type="evidence" value="ECO:0007669"/>
    <property type="project" value="TreeGrafter"/>
</dbReference>
<dbReference type="Proteomes" id="UP000736164">
    <property type="component" value="Unassembled WGS sequence"/>
</dbReference>
<keyword evidence="3" id="KW-0963">Cytoplasm</keyword>
<dbReference type="InterPro" id="IPR026243">
    <property type="entry name" value="HAUS1"/>
</dbReference>
<keyword evidence="6" id="KW-0498">Mitosis</keyword>
<dbReference type="Pfam" id="PF25762">
    <property type="entry name" value="HAUS1"/>
    <property type="match status" value="1"/>
</dbReference>
<feature type="non-terminal residue" evidence="11">
    <location>
        <position position="1"/>
    </location>
</feature>
<dbReference type="PRINTS" id="PR02087">
    <property type="entry name" value="HAUSAUGMINL1"/>
</dbReference>
<evidence type="ECO:0000256" key="10">
    <source>
        <dbReference type="SAM" id="Coils"/>
    </source>
</evidence>
<evidence type="ECO:0000256" key="7">
    <source>
        <dbReference type="ARBA" id="ARBA00023054"/>
    </source>
</evidence>
<dbReference type="EMBL" id="JAAWVO010053019">
    <property type="protein sequence ID" value="MBN3320942.1"/>
    <property type="molecule type" value="Genomic_DNA"/>
</dbReference>
<keyword evidence="5" id="KW-0493">Microtubule</keyword>
<dbReference type="GO" id="GO:0005874">
    <property type="term" value="C:microtubule"/>
    <property type="evidence" value="ECO:0007669"/>
    <property type="project" value="UniProtKB-KW"/>
</dbReference>
<evidence type="ECO:0000256" key="1">
    <source>
        <dbReference type="ARBA" id="ARBA00004186"/>
    </source>
</evidence>
<feature type="coiled-coil region" evidence="10">
    <location>
        <begin position="38"/>
        <end position="65"/>
    </location>
</feature>
<evidence type="ECO:0000313" key="11">
    <source>
        <dbReference type="EMBL" id="MBN3320942.1"/>
    </source>
</evidence>
<organism evidence="11 12">
    <name type="scientific">Atractosteus spatula</name>
    <name type="common">Alligator gar</name>
    <name type="synonym">Lepisosteus spatula</name>
    <dbReference type="NCBI Taxonomy" id="7917"/>
    <lineage>
        <taxon>Eukaryota</taxon>
        <taxon>Metazoa</taxon>
        <taxon>Chordata</taxon>
        <taxon>Craniata</taxon>
        <taxon>Vertebrata</taxon>
        <taxon>Euteleostomi</taxon>
        <taxon>Actinopterygii</taxon>
        <taxon>Neopterygii</taxon>
        <taxon>Holostei</taxon>
        <taxon>Semionotiformes</taxon>
        <taxon>Lepisosteidae</taxon>
        <taxon>Atractosteus</taxon>
    </lineage>
</organism>
<sequence>MCEKTTKVTQWLNKIFGDQPVPYYEVNSRTIDVLYQLAQSSEARCKDETLLLEDLKQQAAEYSADGSYVQELLLQAVGLSSSSLSKRAFSNLNVLEGSAMALNTKDTSLASFVAAMNDLTAELMTVEKKNRQMDQDLTILRRKLTAAIVQRKALQEDLTKIEESEEVENARAENRLQNLDFLRAKSEDLSFRIKTAEDQLSATGMVPSLTHQAIVELSEKLAKLKQETIPLKKKLESYLDLTPNPSLAQVKIEEAKRELAAIDAELTMKVDIVNIALPEQRGRHLK</sequence>
<comment type="subcellular location">
    <subcellularLocation>
        <location evidence="1">Cytoplasm</location>
        <location evidence="1">Cytoskeleton</location>
        <location evidence="1">Spindle</location>
    </subcellularLocation>
</comment>